<sequence>MRRSMNFGALGDVERVMQGEGLSLAPIATSDASMAIGGISVIPTATVGDIVEGRLAALVIPGGAPDADSEGRTAELVAAARARNLPILAFGEGVAQVARAMEVDPAGLSDFPGVVFSNADVFPIRDEEQLGTAAAAIG</sequence>
<name>A0ABV6QZ91_9CAUL</name>
<accession>A0ABV6QZ91</accession>
<reference evidence="1 2" key="1">
    <citation type="submission" date="2024-09" db="EMBL/GenBank/DDBJ databases">
        <authorList>
            <person name="Sun Q."/>
            <person name="Mori K."/>
        </authorList>
    </citation>
    <scope>NUCLEOTIDE SEQUENCE [LARGE SCALE GENOMIC DNA]</scope>
    <source>
        <strain evidence="1 2">NCAIM B.02621</strain>
    </source>
</reference>
<dbReference type="Proteomes" id="UP001589906">
    <property type="component" value="Unassembled WGS sequence"/>
</dbReference>
<dbReference type="RefSeq" id="WP_376833858.1">
    <property type="nucleotide sequence ID" value="NZ_JBHLSW010000003.1"/>
</dbReference>
<dbReference type="EMBL" id="JBHLSW010000003">
    <property type="protein sequence ID" value="MFC0632686.1"/>
    <property type="molecule type" value="Genomic_DNA"/>
</dbReference>
<keyword evidence="2" id="KW-1185">Reference proteome</keyword>
<proteinExistence type="predicted"/>
<dbReference type="SUPFAM" id="SSF52317">
    <property type="entry name" value="Class I glutamine amidotransferase-like"/>
    <property type="match status" value="1"/>
</dbReference>
<gene>
    <name evidence="1" type="ORF">ACFFGE_02165</name>
</gene>
<evidence type="ECO:0000313" key="1">
    <source>
        <dbReference type="EMBL" id="MFC0632686.1"/>
    </source>
</evidence>
<evidence type="ECO:0008006" key="3">
    <source>
        <dbReference type="Google" id="ProtNLM"/>
    </source>
</evidence>
<dbReference type="InterPro" id="IPR029062">
    <property type="entry name" value="Class_I_gatase-like"/>
</dbReference>
<comment type="caution">
    <text evidence="1">The sequence shown here is derived from an EMBL/GenBank/DDBJ whole genome shotgun (WGS) entry which is preliminary data.</text>
</comment>
<organism evidence="1 2">
    <name type="scientific">Brevundimonas balnearis</name>
    <dbReference type="NCBI Taxonomy" id="1572858"/>
    <lineage>
        <taxon>Bacteria</taxon>
        <taxon>Pseudomonadati</taxon>
        <taxon>Pseudomonadota</taxon>
        <taxon>Alphaproteobacteria</taxon>
        <taxon>Caulobacterales</taxon>
        <taxon>Caulobacteraceae</taxon>
        <taxon>Brevundimonas</taxon>
    </lineage>
</organism>
<protein>
    <recommendedName>
        <fullName evidence="3">DJ-1/PfpI domain-containing protein</fullName>
    </recommendedName>
</protein>
<evidence type="ECO:0000313" key="2">
    <source>
        <dbReference type="Proteomes" id="UP001589906"/>
    </source>
</evidence>
<dbReference type="Gene3D" id="3.40.50.880">
    <property type="match status" value="1"/>
</dbReference>